<dbReference type="AlphaFoldDB" id="B4S369"/>
<keyword evidence="3" id="KW-1185">Reference proteome</keyword>
<keyword evidence="1" id="KW-1133">Transmembrane helix</keyword>
<dbReference type="Proteomes" id="UP000002725">
    <property type="component" value="Chromosome"/>
</dbReference>
<reference evidence="2" key="1">
    <citation type="submission" date="2008-06" db="EMBL/GenBank/DDBJ databases">
        <title>Complete sequence of chromosome of Prosthecochloris aestuarii DSM 271.</title>
        <authorList>
            <consortium name="US DOE Joint Genome Institute"/>
            <person name="Lucas S."/>
            <person name="Copeland A."/>
            <person name="Lapidus A."/>
            <person name="Glavina del Rio T."/>
            <person name="Dalin E."/>
            <person name="Tice H."/>
            <person name="Bruce D."/>
            <person name="Goodwin L."/>
            <person name="Pitluck S."/>
            <person name="Schmutz J."/>
            <person name="Larimer F."/>
            <person name="Land M."/>
            <person name="Hauser L."/>
            <person name="Kyrpides N."/>
            <person name="Anderson I."/>
            <person name="Liu Z."/>
            <person name="Li T."/>
            <person name="Zhao F."/>
            <person name="Overmann J."/>
            <person name="Bryant D.A."/>
            <person name="Richardson P."/>
        </authorList>
    </citation>
    <scope>NUCLEOTIDE SEQUENCE [LARGE SCALE GENOMIC DNA]</scope>
    <source>
        <strain evidence="2">DSM 271</strain>
    </source>
</reference>
<dbReference type="STRING" id="290512.Paes_0103"/>
<feature type="transmembrane region" description="Helical" evidence="1">
    <location>
        <begin position="122"/>
        <end position="141"/>
    </location>
</feature>
<evidence type="ECO:0000313" key="3">
    <source>
        <dbReference type="Proteomes" id="UP000002725"/>
    </source>
</evidence>
<evidence type="ECO:0000313" key="2">
    <source>
        <dbReference type="EMBL" id="ACF45163.1"/>
    </source>
</evidence>
<organism evidence="2 3">
    <name type="scientific">Prosthecochloris aestuarii (strain DSM 271 / SK 413)</name>
    <dbReference type="NCBI Taxonomy" id="290512"/>
    <lineage>
        <taxon>Bacteria</taxon>
        <taxon>Pseudomonadati</taxon>
        <taxon>Chlorobiota</taxon>
        <taxon>Chlorobiia</taxon>
        <taxon>Chlorobiales</taxon>
        <taxon>Chlorobiaceae</taxon>
        <taxon>Prosthecochloris</taxon>
    </lineage>
</organism>
<dbReference type="HOGENOM" id="CLU_1674783_0_0_10"/>
<sequence length="157" mass="17596">MAGKKMSLFQEMKKTFMLHAIAAHFSNGLIPVAILYLLLTLPGGDPYFEHTVEHLIIISLLAIPVSFVSGLYEWKTKYNAAKGPVFIKKIRLSIVLFVLAALTVFIRLSMPDVMYQQGMMHWLYIVMLFAMLPIVTLLGHYGGKLTAAARQAAGRRK</sequence>
<protein>
    <recommendedName>
        <fullName evidence="4">Transmembrane protein</fullName>
    </recommendedName>
</protein>
<proteinExistence type="predicted"/>
<gene>
    <name evidence="2" type="ordered locus">Paes_0103</name>
</gene>
<keyword evidence="1" id="KW-0472">Membrane</keyword>
<feature type="transmembrane region" description="Helical" evidence="1">
    <location>
        <begin position="92"/>
        <end position="110"/>
    </location>
</feature>
<evidence type="ECO:0008006" key="4">
    <source>
        <dbReference type="Google" id="ProtNLM"/>
    </source>
</evidence>
<feature type="transmembrane region" description="Helical" evidence="1">
    <location>
        <begin position="21"/>
        <end position="39"/>
    </location>
</feature>
<dbReference type="RefSeq" id="WP_012504700.1">
    <property type="nucleotide sequence ID" value="NC_011059.1"/>
</dbReference>
<dbReference type="EMBL" id="CP001108">
    <property type="protein sequence ID" value="ACF45163.1"/>
    <property type="molecule type" value="Genomic_DNA"/>
</dbReference>
<dbReference type="KEGG" id="paa:Paes_0103"/>
<accession>B4S369</accession>
<evidence type="ECO:0000256" key="1">
    <source>
        <dbReference type="SAM" id="Phobius"/>
    </source>
</evidence>
<dbReference type="eggNOG" id="COG4244">
    <property type="taxonomic scope" value="Bacteria"/>
</dbReference>
<feature type="transmembrane region" description="Helical" evidence="1">
    <location>
        <begin position="51"/>
        <end position="72"/>
    </location>
</feature>
<name>B4S369_PROA2</name>
<keyword evidence="1" id="KW-0812">Transmembrane</keyword>